<name>A0ABQ2KW57_9BACL</name>
<dbReference type="Gene3D" id="1.20.1250.20">
    <property type="entry name" value="MFS general substrate transporter like domains"/>
    <property type="match status" value="1"/>
</dbReference>
<reference evidence="12" key="1">
    <citation type="journal article" date="2019" name="Int. J. Syst. Evol. Microbiol.">
        <title>The Global Catalogue of Microorganisms (GCM) 10K type strain sequencing project: providing services to taxonomists for standard genome sequencing and annotation.</title>
        <authorList>
            <consortium name="The Broad Institute Genomics Platform"/>
            <consortium name="The Broad Institute Genome Sequencing Center for Infectious Disease"/>
            <person name="Wu L."/>
            <person name="Ma J."/>
        </authorList>
    </citation>
    <scope>NUCLEOTIDE SEQUENCE [LARGE SCALE GENOMIC DNA]</scope>
    <source>
        <strain evidence="12">CGMCC 1.6964</strain>
    </source>
</reference>
<evidence type="ECO:0000313" key="11">
    <source>
        <dbReference type="EMBL" id="GGN94251.1"/>
    </source>
</evidence>
<evidence type="ECO:0000256" key="4">
    <source>
        <dbReference type="ARBA" id="ARBA00022475"/>
    </source>
</evidence>
<evidence type="ECO:0000256" key="2">
    <source>
        <dbReference type="ARBA" id="ARBA00005982"/>
    </source>
</evidence>
<evidence type="ECO:0000259" key="10">
    <source>
        <dbReference type="PROSITE" id="PS50850"/>
    </source>
</evidence>
<feature type="transmembrane region" description="Helical" evidence="9">
    <location>
        <begin position="128"/>
        <end position="146"/>
    </location>
</feature>
<feature type="transmembrane region" description="Helical" evidence="9">
    <location>
        <begin position="192"/>
        <end position="212"/>
    </location>
</feature>
<dbReference type="InterPro" id="IPR005279">
    <property type="entry name" value="Dipep/tripep_permease"/>
</dbReference>
<evidence type="ECO:0000256" key="3">
    <source>
        <dbReference type="ARBA" id="ARBA00022448"/>
    </source>
</evidence>
<evidence type="ECO:0000256" key="9">
    <source>
        <dbReference type="SAM" id="Phobius"/>
    </source>
</evidence>
<feature type="transmembrane region" description="Helical" evidence="9">
    <location>
        <begin position="444"/>
        <end position="465"/>
    </location>
</feature>
<feature type="transmembrane region" description="Helical" evidence="9">
    <location>
        <begin position="167"/>
        <end position="186"/>
    </location>
</feature>
<dbReference type="Pfam" id="PF00854">
    <property type="entry name" value="PTR2"/>
    <property type="match status" value="1"/>
</dbReference>
<proteinExistence type="inferred from homology"/>
<dbReference type="InterPro" id="IPR020846">
    <property type="entry name" value="MFS_dom"/>
</dbReference>
<feature type="transmembrane region" description="Helical" evidence="9">
    <location>
        <begin position="471"/>
        <end position="495"/>
    </location>
</feature>
<evidence type="ECO:0000256" key="5">
    <source>
        <dbReference type="ARBA" id="ARBA00022692"/>
    </source>
</evidence>
<comment type="similarity">
    <text evidence="2 8">Belongs to the major facilitator superfamily. Proton-dependent oligopeptide transporter (POT/PTR) (TC 2.A.17) family.</text>
</comment>
<keyword evidence="4" id="KW-1003">Cell membrane</keyword>
<keyword evidence="3 8" id="KW-0813">Transport</keyword>
<dbReference type="EMBL" id="BMLN01000002">
    <property type="protein sequence ID" value="GGN94251.1"/>
    <property type="molecule type" value="Genomic_DNA"/>
</dbReference>
<feature type="transmembrane region" description="Helical" evidence="9">
    <location>
        <begin position="241"/>
        <end position="260"/>
    </location>
</feature>
<dbReference type="InterPro" id="IPR036259">
    <property type="entry name" value="MFS_trans_sf"/>
</dbReference>
<evidence type="ECO:0000256" key="6">
    <source>
        <dbReference type="ARBA" id="ARBA00022989"/>
    </source>
</evidence>
<dbReference type="CDD" id="cd17346">
    <property type="entry name" value="MFS_DtpA_like"/>
    <property type="match status" value="1"/>
</dbReference>
<evidence type="ECO:0000256" key="7">
    <source>
        <dbReference type="ARBA" id="ARBA00023136"/>
    </source>
</evidence>
<dbReference type="InterPro" id="IPR000109">
    <property type="entry name" value="POT_fam"/>
</dbReference>
<feature type="transmembrane region" description="Helical" evidence="9">
    <location>
        <begin position="404"/>
        <end position="423"/>
    </location>
</feature>
<keyword evidence="12" id="KW-1185">Reference proteome</keyword>
<dbReference type="NCBIfam" id="TIGR00924">
    <property type="entry name" value="yjdL_sub1_fam"/>
    <property type="match status" value="1"/>
</dbReference>
<feature type="transmembrane region" description="Helical" evidence="9">
    <location>
        <begin position="379"/>
        <end position="398"/>
    </location>
</feature>
<organism evidence="11 12">
    <name type="scientific">Saccharibacillus kuerlensis</name>
    <dbReference type="NCBI Taxonomy" id="459527"/>
    <lineage>
        <taxon>Bacteria</taxon>
        <taxon>Bacillati</taxon>
        <taxon>Bacillota</taxon>
        <taxon>Bacilli</taxon>
        <taxon>Bacillales</taxon>
        <taxon>Paenibacillaceae</taxon>
        <taxon>Saccharibacillus</taxon>
    </lineage>
</organism>
<feature type="domain" description="Major facilitator superfamily (MFS) profile" evidence="10">
    <location>
        <begin position="31"/>
        <end position="496"/>
    </location>
</feature>
<keyword evidence="7 9" id="KW-0472">Membrane</keyword>
<feature type="transmembrane region" description="Helical" evidence="9">
    <location>
        <begin position="70"/>
        <end position="93"/>
    </location>
</feature>
<dbReference type="InterPro" id="IPR050171">
    <property type="entry name" value="MFS_Transporters"/>
</dbReference>
<evidence type="ECO:0000256" key="8">
    <source>
        <dbReference type="RuleBase" id="RU003755"/>
    </source>
</evidence>
<dbReference type="Proteomes" id="UP000606653">
    <property type="component" value="Unassembled WGS sequence"/>
</dbReference>
<gene>
    <name evidence="11" type="primary">yclF</name>
    <name evidence="11" type="ORF">GCM10010969_08810</name>
</gene>
<feature type="transmembrane region" description="Helical" evidence="9">
    <location>
        <begin position="299"/>
        <end position="316"/>
    </location>
</feature>
<evidence type="ECO:0000256" key="1">
    <source>
        <dbReference type="ARBA" id="ARBA00004651"/>
    </source>
</evidence>
<dbReference type="InterPro" id="IPR018456">
    <property type="entry name" value="PTR2_symporter_CS"/>
</dbReference>
<dbReference type="PANTHER" id="PTHR23517">
    <property type="entry name" value="RESISTANCE PROTEIN MDTM, PUTATIVE-RELATED-RELATED"/>
    <property type="match status" value="1"/>
</dbReference>
<dbReference type="RefSeq" id="WP_018977962.1">
    <property type="nucleotide sequence ID" value="NZ_BMLN01000002.1"/>
</dbReference>
<sequence length="503" mass="54657">MKGNMEKNAEATRQAVVNSVPQRGFFGHPKGLLTLFFTEFWERFSYYGMRALLLYYIYDTTMNGGLGFTQSTAVAIMSIYGSLVYMSTIIGGWLADRMLGKSRSLFYGGVLIMLGHVVLAFPGGANTLFVSMGLIIIGTGMLKPNVSSVVGEMYADNDNRRDAGFSIFYMGINLGGFIAPLIVGTVGQKVDYHLGFSLAAVGMLAGLLVYLFTRKKYLGLAGTTVPNPLTREERKSILTRIGLGTLVIAAVVAIAAWQGWLTIQSFTITISVLGVLIPIAYFTVMYRSGKTTDIERSRLLAYIPLFIAAVMFWSIQEQGSTILGVYADQRTQLDFAGFRIEPSWFQSANPLFIIVLAPIFAWIWTALGDRQPSVPVKFSFGLLFAGLSFLVILLPAHFGGGGLVSPLWLVLSYFVVVLGELCLSPVGLSTTTKLAPAAFSAQAMSLWFLAPAAAQAINALISQLYSEENEMLYFGIIGGASVALSIVLFLLAPIIRKAMKGIH</sequence>
<dbReference type="SUPFAM" id="SSF103473">
    <property type="entry name" value="MFS general substrate transporter"/>
    <property type="match status" value="1"/>
</dbReference>
<comment type="caution">
    <text evidence="11">The sequence shown here is derived from an EMBL/GenBank/DDBJ whole genome shotgun (WGS) entry which is preliminary data.</text>
</comment>
<evidence type="ECO:0000313" key="12">
    <source>
        <dbReference type="Proteomes" id="UP000606653"/>
    </source>
</evidence>
<feature type="transmembrane region" description="Helical" evidence="9">
    <location>
        <begin position="105"/>
        <end position="122"/>
    </location>
</feature>
<protein>
    <submittedName>
        <fullName evidence="11">Transporter YclF</fullName>
    </submittedName>
</protein>
<comment type="subcellular location">
    <subcellularLocation>
        <location evidence="1">Cell membrane</location>
        <topology evidence="1">Multi-pass membrane protein</topology>
    </subcellularLocation>
    <subcellularLocation>
        <location evidence="8">Membrane</location>
        <topology evidence="8">Multi-pass membrane protein</topology>
    </subcellularLocation>
</comment>
<dbReference type="PANTHER" id="PTHR23517:SF15">
    <property type="entry name" value="PROTON-DEPENDENT OLIGOPEPTIDE FAMILY TRANSPORT PROTEIN"/>
    <property type="match status" value="1"/>
</dbReference>
<feature type="transmembrane region" description="Helical" evidence="9">
    <location>
        <begin position="348"/>
        <end position="367"/>
    </location>
</feature>
<feature type="transmembrane region" description="Helical" evidence="9">
    <location>
        <begin position="266"/>
        <end position="287"/>
    </location>
</feature>
<accession>A0ABQ2KW57</accession>
<keyword evidence="6 9" id="KW-1133">Transmembrane helix</keyword>
<keyword evidence="5 8" id="KW-0812">Transmembrane</keyword>
<dbReference type="PROSITE" id="PS50850">
    <property type="entry name" value="MFS"/>
    <property type="match status" value="1"/>
</dbReference>
<feature type="transmembrane region" description="Helical" evidence="9">
    <location>
        <begin position="40"/>
        <end position="58"/>
    </location>
</feature>
<dbReference type="PROSITE" id="PS01023">
    <property type="entry name" value="PTR2_2"/>
    <property type="match status" value="1"/>
</dbReference>